<evidence type="ECO:0000313" key="10">
    <source>
        <dbReference type="EMBL" id="MCJ7858782.1"/>
    </source>
</evidence>
<evidence type="ECO:0000256" key="3">
    <source>
        <dbReference type="ARBA" id="ARBA00010368"/>
    </source>
</evidence>
<dbReference type="RefSeq" id="WP_244804520.1">
    <property type="nucleotide sequence ID" value="NZ_JALIEA010000013.1"/>
</dbReference>
<dbReference type="EMBL" id="JALIEA010000013">
    <property type="protein sequence ID" value="MCJ7858782.1"/>
    <property type="molecule type" value="Genomic_DNA"/>
</dbReference>
<gene>
    <name evidence="10" type="primary">allB</name>
    <name evidence="10" type="ORF">MUN33_08640</name>
</gene>
<protein>
    <recommendedName>
        <fullName evidence="5">allantoinase</fullName>
        <ecNumber evidence="5">3.5.2.5</ecNumber>
    </recommendedName>
</protein>
<dbReference type="SUPFAM" id="SSF51338">
    <property type="entry name" value="Composite domain of metallo-dependent hydrolases"/>
    <property type="match status" value="1"/>
</dbReference>
<evidence type="ECO:0000256" key="5">
    <source>
        <dbReference type="ARBA" id="ARBA00012863"/>
    </source>
</evidence>
<evidence type="ECO:0000256" key="7">
    <source>
        <dbReference type="ARBA" id="ARBA00022801"/>
    </source>
</evidence>
<dbReference type="AlphaFoldDB" id="A0A9X1WLM2"/>
<keyword evidence="8" id="KW-0862">Zinc</keyword>
<comment type="similarity">
    <text evidence="3">Belongs to the metallo-dependent hydrolases superfamily. Allantoinase family.</text>
</comment>
<dbReference type="GO" id="GO:0006145">
    <property type="term" value="P:purine nucleobase catabolic process"/>
    <property type="evidence" value="ECO:0007669"/>
    <property type="project" value="TreeGrafter"/>
</dbReference>
<dbReference type="GO" id="GO:0008270">
    <property type="term" value="F:zinc ion binding"/>
    <property type="evidence" value="ECO:0007669"/>
    <property type="project" value="InterPro"/>
</dbReference>
<feature type="domain" description="Amidohydrolase-related" evidence="9">
    <location>
        <begin position="82"/>
        <end position="504"/>
    </location>
</feature>
<dbReference type="Pfam" id="PF01979">
    <property type="entry name" value="Amidohydro_1"/>
    <property type="match status" value="1"/>
</dbReference>
<dbReference type="GO" id="GO:0050897">
    <property type="term" value="F:cobalt ion binding"/>
    <property type="evidence" value="ECO:0007669"/>
    <property type="project" value="InterPro"/>
</dbReference>
<comment type="cofactor">
    <cofactor evidence="1">
        <name>Zn(2+)</name>
        <dbReference type="ChEBI" id="CHEBI:29105"/>
    </cofactor>
</comment>
<dbReference type="InterPro" id="IPR017593">
    <property type="entry name" value="Allantoinase"/>
</dbReference>
<evidence type="ECO:0000256" key="6">
    <source>
        <dbReference type="ARBA" id="ARBA00022723"/>
    </source>
</evidence>
<dbReference type="SUPFAM" id="SSF51556">
    <property type="entry name" value="Metallo-dependent hydrolases"/>
    <property type="match status" value="1"/>
</dbReference>
<evidence type="ECO:0000256" key="1">
    <source>
        <dbReference type="ARBA" id="ARBA00001947"/>
    </source>
</evidence>
<dbReference type="GO" id="GO:0005737">
    <property type="term" value="C:cytoplasm"/>
    <property type="evidence" value="ECO:0007669"/>
    <property type="project" value="TreeGrafter"/>
</dbReference>
<dbReference type="PANTHER" id="PTHR43668">
    <property type="entry name" value="ALLANTOINASE"/>
    <property type="match status" value="1"/>
</dbReference>
<keyword evidence="11" id="KW-1185">Reference proteome</keyword>
<comment type="subunit">
    <text evidence="4">Homotetramer.</text>
</comment>
<evidence type="ECO:0000256" key="8">
    <source>
        <dbReference type="ARBA" id="ARBA00022833"/>
    </source>
</evidence>
<keyword evidence="7 10" id="KW-0378">Hydrolase</keyword>
<dbReference type="GO" id="GO:0004038">
    <property type="term" value="F:allantoinase activity"/>
    <property type="evidence" value="ECO:0007669"/>
    <property type="project" value="UniProtKB-EC"/>
</dbReference>
<comment type="pathway">
    <text evidence="2">Nitrogen metabolism; (S)-allantoin degradation; allantoate from (S)-allantoin: step 1/1.</text>
</comment>
<evidence type="ECO:0000256" key="4">
    <source>
        <dbReference type="ARBA" id="ARBA00011881"/>
    </source>
</evidence>
<sequence>MTDGTEGTTLSVVYRAARAVYLRDADRTPVQGPVTVLVGGGRILAVLDGRDAPVPPEYGGTEDTDGTGGTGVTVVDVPDDQVLIPGLVDTHVHVNEPGRTDWEGFAPVTRAAAAGGVTTLLDMPLNSVPSTVTVDALDAKQDVAAPQAKVNVGFWGGVVPENLGTGDLRALWDRGVFGFKCFLLHSGVDEFRPLSTGQLHQAMAEIAEFDGLLIVHAEDADEIAAGEARVDAAGGIDETFDSFLASRPSSAEATAIATVIDAAEATGCRAHILHLSDSGSIDQIAAAQERGVRITAETCPHYLSLFSEEIQNGATQFKCCPPVRTAGNRERLWKGLMDGVISTVVSDHSPCTAELKKFAGVAEAQASANERNELTAFSALAATGNDLGAGGADGRGSGGSFGEAWGGIGSVQLGLPVVWSQARLRGLSLADVVGWMCQAPAEWAGLADRGAIATGRRADLATVSADDAFVVLPDELHQRNKITAYAQRALAGVVTRTWIGGETVYVRPSTPHVPAADLEDHVVFPAGVRPLTLRP</sequence>
<reference evidence="10" key="1">
    <citation type="submission" date="2022-04" db="EMBL/GenBank/DDBJ databases">
        <title>Corynebacterium kalidii LD5P10.</title>
        <authorList>
            <person name="Sun J.Q."/>
        </authorList>
    </citation>
    <scope>NUCLEOTIDE SEQUENCE</scope>
    <source>
        <strain evidence="10">LD5P10</strain>
    </source>
</reference>
<evidence type="ECO:0000313" key="11">
    <source>
        <dbReference type="Proteomes" id="UP001139207"/>
    </source>
</evidence>
<evidence type="ECO:0000256" key="2">
    <source>
        <dbReference type="ARBA" id="ARBA00004968"/>
    </source>
</evidence>
<dbReference type="InterPro" id="IPR050138">
    <property type="entry name" value="DHOase/Allantoinase_Hydrolase"/>
</dbReference>
<proteinExistence type="inferred from homology"/>
<dbReference type="GO" id="GO:0000256">
    <property type="term" value="P:allantoin catabolic process"/>
    <property type="evidence" value="ECO:0007669"/>
    <property type="project" value="InterPro"/>
</dbReference>
<dbReference type="InterPro" id="IPR011059">
    <property type="entry name" value="Metal-dep_hydrolase_composite"/>
</dbReference>
<dbReference type="InterPro" id="IPR006680">
    <property type="entry name" value="Amidohydro-rel"/>
</dbReference>
<dbReference type="Proteomes" id="UP001139207">
    <property type="component" value="Unassembled WGS sequence"/>
</dbReference>
<comment type="caution">
    <text evidence="10">The sequence shown here is derived from an EMBL/GenBank/DDBJ whole genome shotgun (WGS) entry which is preliminary data.</text>
</comment>
<dbReference type="EC" id="3.5.2.5" evidence="5"/>
<evidence type="ECO:0000259" key="9">
    <source>
        <dbReference type="Pfam" id="PF01979"/>
    </source>
</evidence>
<dbReference type="PANTHER" id="PTHR43668:SF2">
    <property type="entry name" value="ALLANTOINASE"/>
    <property type="match status" value="1"/>
</dbReference>
<organism evidence="10 11">
    <name type="scientific">Corynebacterium kalidii</name>
    <dbReference type="NCBI Taxonomy" id="2931982"/>
    <lineage>
        <taxon>Bacteria</taxon>
        <taxon>Bacillati</taxon>
        <taxon>Actinomycetota</taxon>
        <taxon>Actinomycetes</taxon>
        <taxon>Mycobacteriales</taxon>
        <taxon>Corynebacteriaceae</taxon>
        <taxon>Corynebacterium</taxon>
    </lineage>
</organism>
<dbReference type="Gene3D" id="2.30.40.10">
    <property type="entry name" value="Urease, subunit C, domain 1"/>
    <property type="match status" value="1"/>
</dbReference>
<dbReference type="NCBIfam" id="TIGR03178">
    <property type="entry name" value="allantoinase"/>
    <property type="match status" value="1"/>
</dbReference>
<dbReference type="Gene3D" id="3.20.20.140">
    <property type="entry name" value="Metal-dependent hydrolases"/>
    <property type="match status" value="1"/>
</dbReference>
<name>A0A9X1WLM2_9CORY</name>
<accession>A0A9X1WLM2</accession>
<dbReference type="InterPro" id="IPR032466">
    <property type="entry name" value="Metal_Hydrolase"/>
</dbReference>
<keyword evidence="6" id="KW-0479">Metal-binding</keyword>